<dbReference type="InterPro" id="IPR013708">
    <property type="entry name" value="Shikimate_DH-bd_N"/>
</dbReference>
<evidence type="ECO:0000256" key="2">
    <source>
        <dbReference type="ARBA" id="ARBA00012962"/>
    </source>
</evidence>
<evidence type="ECO:0000256" key="7">
    <source>
        <dbReference type="HAMAP-Rule" id="MF_00222"/>
    </source>
</evidence>
<feature type="binding site" evidence="7">
    <location>
        <position position="78"/>
    </location>
    <ligand>
        <name>shikimate</name>
        <dbReference type="ChEBI" id="CHEBI:36208"/>
    </ligand>
</feature>
<dbReference type="EMBL" id="JAEHHL010000007">
    <property type="protein sequence ID" value="MBK0400130.1"/>
    <property type="molecule type" value="Genomic_DNA"/>
</dbReference>
<evidence type="ECO:0000313" key="12">
    <source>
        <dbReference type="Proteomes" id="UP000655420"/>
    </source>
</evidence>
<dbReference type="Pfam" id="PF08501">
    <property type="entry name" value="Shikimate_dh_N"/>
    <property type="match status" value="1"/>
</dbReference>
<dbReference type="GO" id="GO:0019632">
    <property type="term" value="P:shikimate metabolic process"/>
    <property type="evidence" value="ECO:0007669"/>
    <property type="project" value="TreeGrafter"/>
</dbReference>
<dbReference type="GO" id="GO:0009423">
    <property type="term" value="P:chorismate biosynthetic process"/>
    <property type="evidence" value="ECO:0007669"/>
    <property type="project" value="UniProtKB-UniRule"/>
</dbReference>
<gene>
    <name evidence="7" type="primary">aroE</name>
    <name evidence="11" type="ORF">H0I76_13100</name>
</gene>
<evidence type="ECO:0000256" key="6">
    <source>
        <dbReference type="ARBA" id="ARBA00049442"/>
    </source>
</evidence>
<comment type="subunit">
    <text evidence="7">Homodimer.</text>
</comment>
<accession>A0A8J7SI55</accession>
<comment type="catalytic activity">
    <reaction evidence="6 7">
        <text>shikimate + NADP(+) = 3-dehydroshikimate + NADPH + H(+)</text>
        <dbReference type="Rhea" id="RHEA:17737"/>
        <dbReference type="ChEBI" id="CHEBI:15378"/>
        <dbReference type="ChEBI" id="CHEBI:16630"/>
        <dbReference type="ChEBI" id="CHEBI:36208"/>
        <dbReference type="ChEBI" id="CHEBI:57783"/>
        <dbReference type="ChEBI" id="CHEBI:58349"/>
        <dbReference type="EC" id="1.1.1.25"/>
    </reaction>
</comment>
<keyword evidence="7" id="KW-0028">Amino-acid biosynthesis</keyword>
<dbReference type="PANTHER" id="PTHR21089:SF1">
    <property type="entry name" value="BIFUNCTIONAL 3-DEHYDROQUINATE DEHYDRATASE_SHIKIMATE DEHYDROGENASE, CHLOROPLASTIC"/>
    <property type="match status" value="1"/>
</dbReference>
<evidence type="ECO:0000259" key="10">
    <source>
        <dbReference type="Pfam" id="PF18317"/>
    </source>
</evidence>
<dbReference type="Pfam" id="PF18317">
    <property type="entry name" value="SDH_C"/>
    <property type="match status" value="1"/>
</dbReference>
<reference evidence="11" key="1">
    <citation type="submission" date="2020-12" db="EMBL/GenBank/DDBJ databases">
        <title>Bacterial taxonomy.</title>
        <authorList>
            <person name="Pan X."/>
        </authorList>
    </citation>
    <scope>NUCLEOTIDE SEQUENCE</scope>
    <source>
        <strain evidence="11">M0105</strain>
    </source>
</reference>
<keyword evidence="12" id="KW-1185">Reference proteome</keyword>
<dbReference type="SUPFAM" id="SSF53223">
    <property type="entry name" value="Aminoacid dehydrogenase-like, N-terminal domain"/>
    <property type="match status" value="1"/>
</dbReference>
<dbReference type="InterPro" id="IPR022893">
    <property type="entry name" value="Shikimate_DH_fam"/>
</dbReference>
<sequence length="295" mass="31003">MPKLGPPVSGPHKRILVGLLGQGISGSRTPMMHMSEGKAQGLDYDYRLIDLAGCTPEPAIEEILCALEDAGFRGLNVTFPYKQAVIPYLGSLSENARAVGAVNTIVLRDGVRHGHNTDYWGFGESFRRGLPGVERDAVLLIGAGGAGGAVASALLGEGVGRLMIRDTNLSAAQRLASSLAGRFGADRVDVVDDLAAATAQADGIVNASPVGMANLPGTPLPTDLIEPRHWVADIVYFPLETELLGAARANGCKVLPGAGMAVFQAVRAFGLFTGLPADPDRMRKAFDRFETEVAK</sequence>
<dbReference type="NCBIfam" id="NF001319">
    <property type="entry name" value="PRK00258.3-3"/>
    <property type="match status" value="1"/>
</dbReference>
<dbReference type="GO" id="GO:0004764">
    <property type="term" value="F:shikimate 3-dehydrogenase (NADP+) activity"/>
    <property type="evidence" value="ECO:0007669"/>
    <property type="project" value="UniProtKB-UniRule"/>
</dbReference>
<dbReference type="CDD" id="cd01065">
    <property type="entry name" value="NAD_bind_Shikimate_DH"/>
    <property type="match status" value="1"/>
</dbReference>
<evidence type="ECO:0000256" key="3">
    <source>
        <dbReference type="ARBA" id="ARBA00022857"/>
    </source>
</evidence>
<feature type="binding site" evidence="7">
    <location>
        <position position="257"/>
    </location>
    <ligand>
        <name>NADP(+)</name>
        <dbReference type="ChEBI" id="CHEBI:58349"/>
    </ligand>
</feature>
<dbReference type="UniPathway" id="UPA00053">
    <property type="reaction ID" value="UER00087"/>
</dbReference>
<dbReference type="AlphaFoldDB" id="A0A8J7SI55"/>
<feature type="binding site" evidence="7">
    <location>
        <position position="234"/>
    </location>
    <ligand>
        <name>NADP(+)</name>
        <dbReference type="ChEBI" id="CHEBI:58349"/>
    </ligand>
</feature>
<evidence type="ECO:0000256" key="4">
    <source>
        <dbReference type="ARBA" id="ARBA00023002"/>
    </source>
</evidence>
<dbReference type="Proteomes" id="UP000655420">
    <property type="component" value="Unassembled WGS sequence"/>
</dbReference>
<dbReference type="InterPro" id="IPR046346">
    <property type="entry name" value="Aminoacid_DH-like_N_sf"/>
</dbReference>
<feature type="binding site" evidence="7">
    <location>
        <position position="94"/>
    </location>
    <ligand>
        <name>NADP(+)</name>
        <dbReference type="ChEBI" id="CHEBI:58349"/>
    </ligand>
</feature>
<dbReference type="GO" id="GO:0008652">
    <property type="term" value="P:amino acid biosynthetic process"/>
    <property type="evidence" value="ECO:0007669"/>
    <property type="project" value="UniProtKB-KW"/>
</dbReference>
<dbReference type="GO" id="GO:0005829">
    <property type="term" value="C:cytosol"/>
    <property type="evidence" value="ECO:0007669"/>
    <property type="project" value="TreeGrafter"/>
</dbReference>
<dbReference type="RefSeq" id="WP_200610500.1">
    <property type="nucleotide sequence ID" value="NZ_JAEHHL010000007.1"/>
</dbReference>
<dbReference type="Gene3D" id="3.40.50.10860">
    <property type="entry name" value="Leucine Dehydrogenase, chain A, domain 1"/>
    <property type="match status" value="1"/>
</dbReference>
<dbReference type="EC" id="1.1.1.25" evidence="2 7"/>
<feature type="binding site" evidence="7">
    <location>
        <position position="118"/>
    </location>
    <ligand>
        <name>shikimate</name>
        <dbReference type="ChEBI" id="CHEBI:36208"/>
    </ligand>
</feature>
<proteinExistence type="inferred from homology"/>
<dbReference type="HAMAP" id="MF_00222">
    <property type="entry name" value="Shikimate_DH_AroE"/>
    <property type="match status" value="1"/>
</dbReference>
<dbReference type="NCBIfam" id="NF009201">
    <property type="entry name" value="PRK12549.1"/>
    <property type="match status" value="1"/>
</dbReference>
<dbReference type="Gene3D" id="3.40.50.720">
    <property type="entry name" value="NAD(P)-binding Rossmann-like Domain"/>
    <property type="match status" value="1"/>
</dbReference>
<keyword evidence="5 7" id="KW-0057">Aromatic amino acid biosynthesis</keyword>
<comment type="caution">
    <text evidence="11">The sequence shown here is derived from an EMBL/GenBank/DDBJ whole genome shotgun (WGS) entry which is preliminary data.</text>
</comment>
<evidence type="ECO:0000259" key="9">
    <source>
        <dbReference type="Pfam" id="PF08501"/>
    </source>
</evidence>
<name>A0A8J7SI55_9RHOB</name>
<comment type="caution">
    <text evidence="7">Lacks conserved residue(s) required for the propagation of feature annotation.</text>
</comment>
<keyword evidence="3 7" id="KW-0521">NADP</keyword>
<keyword evidence="4 7" id="KW-0560">Oxidoreductase</keyword>
<feature type="active site" description="Proton acceptor" evidence="7">
    <location>
        <position position="82"/>
    </location>
</feature>
<dbReference type="Pfam" id="PF01488">
    <property type="entry name" value="Shikimate_DH"/>
    <property type="match status" value="1"/>
</dbReference>
<feature type="binding site" evidence="7">
    <location>
        <begin position="27"/>
        <end position="29"/>
    </location>
    <ligand>
        <name>shikimate</name>
        <dbReference type="ChEBI" id="CHEBI:36208"/>
    </ligand>
</feature>
<protein>
    <recommendedName>
        <fullName evidence="2 7">Shikimate dehydrogenase (NADP(+))</fullName>
        <shortName evidence="7">SDH</shortName>
        <ecNumber evidence="2 7">1.1.1.25</ecNumber>
    </recommendedName>
</protein>
<evidence type="ECO:0000256" key="1">
    <source>
        <dbReference type="ARBA" id="ARBA00004871"/>
    </source>
</evidence>
<feature type="binding site" evidence="7">
    <location>
        <begin position="142"/>
        <end position="146"/>
    </location>
    <ligand>
        <name>NADP(+)</name>
        <dbReference type="ChEBI" id="CHEBI:58349"/>
    </ligand>
</feature>
<comment type="similarity">
    <text evidence="7">Belongs to the shikimate dehydrogenase family.</text>
</comment>
<feature type="domain" description="SDH C-terminal" evidence="10">
    <location>
        <begin position="257"/>
        <end position="285"/>
    </location>
</feature>
<feature type="binding site" evidence="7">
    <location>
        <position position="264"/>
    </location>
    <ligand>
        <name>shikimate</name>
        <dbReference type="ChEBI" id="CHEBI:36208"/>
    </ligand>
</feature>
<evidence type="ECO:0000259" key="8">
    <source>
        <dbReference type="Pfam" id="PF01488"/>
    </source>
</evidence>
<dbReference type="GO" id="GO:0009073">
    <property type="term" value="P:aromatic amino acid family biosynthetic process"/>
    <property type="evidence" value="ECO:0007669"/>
    <property type="project" value="UniProtKB-KW"/>
</dbReference>
<dbReference type="GO" id="GO:0050661">
    <property type="term" value="F:NADP binding"/>
    <property type="evidence" value="ECO:0007669"/>
    <property type="project" value="TreeGrafter"/>
</dbReference>
<dbReference type="InterPro" id="IPR036291">
    <property type="entry name" value="NAD(P)-bd_dom_sf"/>
</dbReference>
<evidence type="ECO:0000313" key="11">
    <source>
        <dbReference type="EMBL" id="MBK0400130.1"/>
    </source>
</evidence>
<comment type="pathway">
    <text evidence="1 7">Metabolic intermediate biosynthesis; chorismate biosynthesis; chorismate from D-erythrose 4-phosphate and phosphoenolpyruvate: step 4/7.</text>
</comment>
<feature type="binding site" evidence="7">
    <location>
        <position position="236"/>
    </location>
    <ligand>
        <name>shikimate</name>
        <dbReference type="ChEBI" id="CHEBI:36208"/>
    </ligand>
</feature>
<dbReference type="InterPro" id="IPR041121">
    <property type="entry name" value="SDH_C"/>
</dbReference>
<dbReference type="PANTHER" id="PTHR21089">
    <property type="entry name" value="SHIKIMATE DEHYDROGENASE"/>
    <property type="match status" value="1"/>
</dbReference>
<feature type="domain" description="Quinate/shikimate 5-dehydrogenase/glutamyl-tRNA reductase" evidence="8">
    <location>
        <begin position="132"/>
        <end position="207"/>
    </location>
</feature>
<organism evidence="11 12">
    <name type="scientific">Thermohalobaculum xanthum</name>
    <dbReference type="NCBI Taxonomy" id="2753746"/>
    <lineage>
        <taxon>Bacteria</taxon>
        <taxon>Pseudomonadati</taxon>
        <taxon>Pseudomonadota</taxon>
        <taxon>Alphaproteobacteria</taxon>
        <taxon>Rhodobacterales</taxon>
        <taxon>Paracoccaceae</taxon>
        <taxon>Thermohalobaculum</taxon>
    </lineage>
</organism>
<evidence type="ECO:0000256" key="5">
    <source>
        <dbReference type="ARBA" id="ARBA00023141"/>
    </source>
</evidence>
<feature type="domain" description="Shikimate dehydrogenase substrate binding N-terminal" evidence="9">
    <location>
        <begin position="19"/>
        <end position="105"/>
    </location>
</feature>
<dbReference type="InterPro" id="IPR006151">
    <property type="entry name" value="Shikm_DH/Glu-tRNA_Rdtase"/>
</dbReference>
<comment type="function">
    <text evidence="7">Involved in the biosynthesis of the chorismate, which leads to the biosynthesis of aromatic amino acids. Catalyzes the reversible NADPH linked reduction of 3-dehydroshikimate (DHSA) to yield shikimate (SA).</text>
</comment>
<feature type="binding site" evidence="7">
    <location>
        <position position="103"/>
    </location>
    <ligand>
        <name>shikimate</name>
        <dbReference type="ChEBI" id="CHEBI:36208"/>
    </ligand>
</feature>
<dbReference type="SUPFAM" id="SSF51735">
    <property type="entry name" value="NAD(P)-binding Rossmann-fold domains"/>
    <property type="match status" value="1"/>
</dbReference>